<gene>
    <name evidence="2" type="ORF">SAMN06296241_2219</name>
</gene>
<dbReference type="RefSeq" id="WP_097056419.1">
    <property type="nucleotide sequence ID" value="NZ_OCMF01000002.1"/>
</dbReference>
<evidence type="ECO:0000313" key="3">
    <source>
        <dbReference type="Proteomes" id="UP000219193"/>
    </source>
</evidence>
<dbReference type="Pfam" id="PF01814">
    <property type="entry name" value="Hemerythrin"/>
    <property type="match status" value="1"/>
</dbReference>
<dbReference type="AlphaFoldDB" id="A0A285X6P0"/>
<dbReference type="EMBL" id="OCMF01000002">
    <property type="protein sequence ID" value="SOC80666.1"/>
    <property type="molecule type" value="Genomic_DNA"/>
</dbReference>
<name>A0A285X6P0_9FLAO</name>
<dbReference type="Proteomes" id="UP000219193">
    <property type="component" value="Unassembled WGS sequence"/>
</dbReference>
<keyword evidence="3" id="KW-1185">Reference proteome</keyword>
<evidence type="ECO:0000313" key="2">
    <source>
        <dbReference type="EMBL" id="SOC80666.1"/>
    </source>
</evidence>
<feature type="domain" description="Hemerythrin-like" evidence="1">
    <location>
        <begin position="11"/>
        <end position="88"/>
    </location>
</feature>
<organism evidence="2 3">
    <name type="scientific">Salinimicrobium sediminis</name>
    <dbReference type="NCBI Taxonomy" id="1343891"/>
    <lineage>
        <taxon>Bacteria</taxon>
        <taxon>Pseudomonadati</taxon>
        <taxon>Bacteroidota</taxon>
        <taxon>Flavobacteriia</taxon>
        <taxon>Flavobacteriales</taxon>
        <taxon>Flavobacteriaceae</taxon>
        <taxon>Salinimicrobium</taxon>
    </lineage>
</organism>
<evidence type="ECO:0000259" key="1">
    <source>
        <dbReference type="Pfam" id="PF01814"/>
    </source>
</evidence>
<dbReference type="Gene3D" id="1.20.120.520">
    <property type="entry name" value="nmb1532 protein domain like"/>
    <property type="match status" value="1"/>
</dbReference>
<sequence length="153" mass="18412">MRSTPVETNALKTLSLEHLQVLQVCENIRIGLKKNVEKDRIRRYTNWFKQEYLDLHFDLEEQHIFPLLGSNVRVKKALANHRRINKLLSCDCDNERVLNLLEEELSTYIRFEERVLYKEIALHATPEDLVHIEKLHDRISFSEDEWQDKFWLP</sequence>
<accession>A0A285X6P0</accession>
<proteinExistence type="predicted"/>
<protein>
    <recommendedName>
        <fullName evidence="1">Hemerythrin-like domain-containing protein</fullName>
    </recommendedName>
</protein>
<dbReference type="InterPro" id="IPR012312">
    <property type="entry name" value="Hemerythrin-like"/>
</dbReference>
<reference evidence="3" key="1">
    <citation type="submission" date="2017-09" db="EMBL/GenBank/DDBJ databases">
        <authorList>
            <person name="Varghese N."/>
            <person name="Submissions S."/>
        </authorList>
    </citation>
    <scope>NUCLEOTIDE SEQUENCE [LARGE SCALE GENOMIC DNA]</scope>
    <source>
        <strain evidence="3">CGMCC 1.12641</strain>
    </source>
</reference>
<dbReference type="OrthoDB" id="9793254at2"/>